<sequence>SSLKERGLYIYINNNKLTIPTISLISTPLSESTLPLPHFLKKKN</sequence>
<dbReference type="EMBL" id="HACA01010036">
    <property type="protein sequence ID" value="CDW27397.1"/>
    <property type="molecule type" value="Transcribed_RNA"/>
</dbReference>
<reference evidence="1" key="1">
    <citation type="submission" date="2014-05" db="EMBL/GenBank/DDBJ databases">
        <authorList>
            <person name="Chronopoulou M."/>
        </authorList>
    </citation>
    <scope>NUCLEOTIDE SEQUENCE</scope>
    <source>
        <tissue evidence="1">Whole organism</tissue>
    </source>
</reference>
<feature type="non-terminal residue" evidence="1">
    <location>
        <position position="1"/>
    </location>
</feature>
<name>A0A0K2TP45_LEPSM</name>
<dbReference type="AlphaFoldDB" id="A0A0K2TP45"/>
<evidence type="ECO:0000313" key="1">
    <source>
        <dbReference type="EMBL" id="CDW27397.1"/>
    </source>
</evidence>
<proteinExistence type="predicted"/>
<organism evidence="1">
    <name type="scientific">Lepeophtheirus salmonis</name>
    <name type="common">Salmon louse</name>
    <name type="synonym">Caligus salmonis</name>
    <dbReference type="NCBI Taxonomy" id="72036"/>
    <lineage>
        <taxon>Eukaryota</taxon>
        <taxon>Metazoa</taxon>
        <taxon>Ecdysozoa</taxon>
        <taxon>Arthropoda</taxon>
        <taxon>Crustacea</taxon>
        <taxon>Multicrustacea</taxon>
        <taxon>Hexanauplia</taxon>
        <taxon>Copepoda</taxon>
        <taxon>Siphonostomatoida</taxon>
        <taxon>Caligidae</taxon>
        <taxon>Lepeophtheirus</taxon>
    </lineage>
</organism>
<protein>
    <submittedName>
        <fullName evidence="1">Uncharacterized protein</fullName>
    </submittedName>
</protein>
<accession>A0A0K2TP45</accession>